<accession>A0A979FFW5</accession>
<dbReference type="Pfam" id="PF06585">
    <property type="entry name" value="JHBP"/>
    <property type="match status" value="2"/>
</dbReference>
<keyword evidence="1" id="KW-0732">Signal</keyword>
<gene>
    <name evidence="3" type="primary">LOC108668756</name>
</gene>
<dbReference type="Proteomes" id="UP000694843">
    <property type="component" value="Unplaced"/>
</dbReference>
<dbReference type="KEGG" id="hazt:108668756"/>
<proteinExistence type="predicted"/>
<dbReference type="Gene3D" id="3.15.10.30">
    <property type="entry name" value="Haemolymph juvenile hormone binding protein"/>
    <property type="match status" value="1"/>
</dbReference>
<dbReference type="GeneID" id="108668756"/>
<protein>
    <submittedName>
        <fullName evidence="3">Uncharacterized protein LOC108668756</fullName>
    </submittedName>
</protein>
<sequence length="237" mass="26108">MKALLLSALLIASVAAEFNSTSPENGFDYAHDVRNCRQHHVERLNECLIEVIKRVIQPRMGAGIPELNIPRLEPLLLENIEFRQSEPPVTVEAIYKNVLVSGITAFDMKYLDIDMEKKMVYVGLTIPSLTMRGQYKIGGNVFLLPVEGEGDYMTILGDTIHHFLNENGNLVLEEIRPGISAQLNGFLKQLVNSMLSAMPADIFIAVPNSNSKDKHRLRTLSIQAAEAAAAAGAEVPA</sequence>
<dbReference type="InterPro" id="IPR038606">
    <property type="entry name" value="To_sf"/>
</dbReference>
<feature type="signal peptide" evidence="1">
    <location>
        <begin position="1"/>
        <end position="16"/>
    </location>
</feature>
<evidence type="ECO:0000313" key="3">
    <source>
        <dbReference type="RefSeq" id="XP_047735496.1"/>
    </source>
</evidence>
<reference evidence="3" key="1">
    <citation type="submission" date="2025-08" db="UniProtKB">
        <authorList>
            <consortium name="RefSeq"/>
        </authorList>
    </citation>
    <scope>IDENTIFICATION</scope>
    <source>
        <tissue evidence="3">Whole organism</tissue>
    </source>
</reference>
<dbReference type="PANTHER" id="PTHR11008:SF41">
    <property type="entry name" value="RE70318P"/>
    <property type="match status" value="1"/>
</dbReference>
<evidence type="ECO:0000313" key="2">
    <source>
        <dbReference type="Proteomes" id="UP000694843"/>
    </source>
</evidence>
<keyword evidence="2" id="KW-1185">Reference proteome</keyword>
<dbReference type="AlphaFoldDB" id="A0A979FFW5"/>
<dbReference type="SMART" id="SM00700">
    <property type="entry name" value="JHBP"/>
    <property type="match status" value="1"/>
</dbReference>
<dbReference type="InterPro" id="IPR010562">
    <property type="entry name" value="Haemolymph_juvenile_hormone-bd"/>
</dbReference>
<name>A0A979FFW5_HYAAZ</name>
<evidence type="ECO:0000256" key="1">
    <source>
        <dbReference type="SAM" id="SignalP"/>
    </source>
</evidence>
<dbReference type="OrthoDB" id="8185598at2759"/>
<dbReference type="PANTHER" id="PTHR11008">
    <property type="entry name" value="PROTEIN TAKEOUT-LIKE PROTEIN"/>
    <property type="match status" value="1"/>
</dbReference>
<feature type="chain" id="PRO_5037700941" evidence="1">
    <location>
        <begin position="17"/>
        <end position="237"/>
    </location>
</feature>
<organism evidence="2 3">
    <name type="scientific">Hyalella azteca</name>
    <name type="common">Amphipod</name>
    <dbReference type="NCBI Taxonomy" id="294128"/>
    <lineage>
        <taxon>Eukaryota</taxon>
        <taxon>Metazoa</taxon>
        <taxon>Ecdysozoa</taxon>
        <taxon>Arthropoda</taxon>
        <taxon>Crustacea</taxon>
        <taxon>Multicrustacea</taxon>
        <taxon>Malacostraca</taxon>
        <taxon>Eumalacostraca</taxon>
        <taxon>Peracarida</taxon>
        <taxon>Amphipoda</taxon>
        <taxon>Senticaudata</taxon>
        <taxon>Talitrida</taxon>
        <taxon>Talitroidea</taxon>
        <taxon>Hyalellidae</taxon>
        <taxon>Hyalella</taxon>
    </lineage>
</organism>
<dbReference type="RefSeq" id="XP_047735496.1">
    <property type="nucleotide sequence ID" value="XM_047879540.1"/>
</dbReference>